<name>C8W2Q4_DESAS</name>
<dbReference type="RefSeq" id="WP_012813512.1">
    <property type="nucleotide sequence ID" value="NC_013216.1"/>
</dbReference>
<dbReference type="EMBL" id="CP001720">
    <property type="protein sequence ID" value="ACV61060.1"/>
    <property type="molecule type" value="Genomic_DNA"/>
</dbReference>
<sequence length="58" mass="6846">MKCICCNKEKITGYNGVMINKKYICEDCEKQIKTIKIDDPKYNFYINGLKKIWCCGEE</sequence>
<dbReference type="Pfam" id="PF10764">
    <property type="entry name" value="Gin"/>
    <property type="match status" value="1"/>
</dbReference>
<dbReference type="Proteomes" id="UP000002217">
    <property type="component" value="Chromosome"/>
</dbReference>
<evidence type="ECO:0000313" key="1">
    <source>
        <dbReference type="EMBL" id="ACV61060.1"/>
    </source>
</evidence>
<keyword evidence="2" id="KW-1185">Reference proteome</keyword>
<dbReference type="AlphaFoldDB" id="C8W2Q4"/>
<dbReference type="KEGG" id="dae:Dtox_0097"/>
<dbReference type="OrthoDB" id="1753657at2"/>
<dbReference type="InterPro" id="IPR019700">
    <property type="entry name" value="Sigma-G_inhibitor_Gin"/>
</dbReference>
<organism evidence="1 2">
    <name type="scientific">Desulfofarcimen acetoxidans (strain ATCC 49208 / DSM 771 / KCTC 5769 / VKM B-1644 / 5575)</name>
    <name type="common">Desulfotomaculum acetoxidans</name>
    <dbReference type="NCBI Taxonomy" id="485916"/>
    <lineage>
        <taxon>Bacteria</taxon>
        <taxon>Bacillati</taxon>
        <taxon>Bacillota</taxon>
        <taxon>Clostridia</taxon>
        <taxon>Eubacteriales</taxon>
        <taxon>Peptococcaceae</taxon>
        <taxon>Desulfofarcimen</taxon>
    </lineage>
</organism>
<dbReference type="HOGENOM" id="CLU_187385_2_0_9"/>
<protein>
    <recommendedName>
        <fullName evidence="3">Inhibitor of sigma-G Gin</fullName>
    </recommendedName>
</protein>
<gene>
    <name evidence="1" type="ordered locus">Dtox_0097</name>
</gene>
<reference evidence="1 2" key="1">
    <citation type="journal article" date="2009" name="Stand. Genomic Sci.">
        <title>Complete genome sequence of Desulfotomaculum acetoxidans type strain (5575).</title>
        <authorList>
            <person name="Spring S."/>
            <person name="Lapidus A."/>
            <person name="Schroder M."/>
            <person name="Gleim D."/>
            <person name="Sims D."/>
            <person name="Meincke L."/>
            <person name="Glavina Del Rio T."/>
            <person name="Tice H."/>
            <person name="Copeland A."/>
            <person name="Cheng J.F."/>
            <person name="Lucas S."/>
            <person name="Chen F."/>
            <person name="Nolan M."/>
            <person name="Bruce D."/>
            <person name="Goodwin L."/>
            <person name="Pitluck S."/>
            <person name="Ivanova N."/>
            <person name="Mavromatis K."/>
            <person name="Mikhailova N."/>
            <person name="Pati A."/>
            <person name="Chen A."/>
            <person name="Palaniappan K."/>
            <person name="Land M."/>
            <person name="Hauser L."/>
            <person name="Chang Y.J."/>
            <person name="Jeffries C.D."/>
            <person name="Chain P."/>
            <person name="Saunders E."/>
            <person name="Brettin T."/>
            <person name="Detter J.C."/>
            <person name="Goker M."/>
            <person name="Bristow J."/>
            <person name="Eisen J.A."/>
            <person name="Markowitz V."/>
            <person name="Hugenholtz P."/>
            <person name="Kyrpides N.C."/>
            <person name="Klenk H.P."/>
            <person name="Han C."/>
        </authorList>
    </citation>
    <scope>NUCLEOTIDE SEQUENCE [LARGE SCALE GENOMIC DNA]</scope>
    <source>
        <strain evidence="2">ATCC 49208 / DSM 771 / VKM B-1644</strain>
    </source>
</reference>
<accession>C8W2Q4</accession>
<evidence type="ECO:0008006" key="3">
    <source>
        <dbReference type="Google" id="ProtNLM"/>
    </source>
</evidence>
<proteinExistence type="predicted"/>
<evidence type="ECO:0000313" key="2">
    <source>
        <dbReference type="Proteomes" id="UP000002217"/>
    </source>
</evidence>